<dbReference type="RefSeq" id="WP_145886915.1">
    <property type="nucleotide sequence ID" value="NZ_CP032702.1"/>
</dbReference>
<reference evidence="1 2" key="1">
    <citation type="submission" date="2018-10" db="EMBL/GenBank/DDBJ databases">
        <title>Genome Sequencing of Pantoea dispersa DSM 32899.</title>
        <authorList>
            <person name="Nawrath M."/>
            <person name="Ottenheim C."/>
            <person name="Wilm A."/>
            <person name="Zimmermann W."/>
            <person name="Wu J.C."/>
        </authorList>
    </citation>
    <scope>NUCLEOTIDE SEQUENCE [LARGE SCALE GENOMIC DNA]</scope>
    <source>
        <strain evidence="1 2">DSM 32899</strain>
    </source>
</reference>
<organism evidence="1 2">
    <name type="scientific">Candidatus Pantoea soli</name>
    <dbReference type="NCBI Taxonomy" id="3098669"/>
    <lineage>
        <taxon>Bacteria</taxon>
        <taxon>Pseudomonadati</taxon>
        <taxon>Pseudomonadota</taxon>
        <taxon>Gammaproteobacteria</taxon>
        <taxon>Enterobacterales</taxon>
        <taxon>Erwiniaceae</taxon>
        <taxon>Pantoea</taxon>
    </lineage>
</organism>
<keyword evidence="2" id="KW-1185">Reference proteome</keyword>
<evidence type="ECO:0000313" key="1">
    <source>
        <dbReference type="EMBL" id="QDY40893.1"/>
    </source>
</evidence>
<dbReference type="AlphaFoldDB" id="A0A518X9L1"/>
<evidence type="ECO:0000313" key="2">
    <source>
        <dbReference type="Proteomes" id="UP000319411"/>
    </source>
</evidence>
<dbReference type="EMBL" id="CP032702">
    <property type="protein sequence ID" value="QDY40893.1"/>
    <property type="molecule type" value="Genomic_DNA"/>
</dbReference>
<name>A0A518X9L1_9GAMM</name>
<gene>
    <name evidence="1" type="ORF">D8B20_02775</name>
</gene>
<dbReference type="OrthoDB" id="8852350at2"/>
<proteinExistence type="predicted"/>
<dbReference type="Pfam" id="PF13665">
    <property type="entry name" value="Tox-PAAR-like"/>
    <property type="match status" value="1"/>
</dbReference>
<dbReference type="Pfam" id="PF26363">
    <property type="entry name" value="Phospholipase-like"/>
    <property type="match status" value="1"/>
</dbReference>
<accession>A0A518X9L1</accession>
<dbReference type="KEGG" id="pdis:D8B20_02775"/>
<protein>
    <submittedName>
        <fullName evidence="1">DUF4150 domain-containing protein</fullName>
    </submittedName>
</protein>
<dbReference type="InterPro" id="IPR029058">
    <property type="entry name" value="AB_hydrolase_fold"/>
</dbReference>
<sequence length="420" mass="44894">MAENYAARKDGAYKVVGMAPDLCFTPGSQSPVPYPVQTTLDSSASTINSVKFNGHPAFIFNQSFVPKTIGDAAGTNKGVTSGTVEGNCWPIEHSPDTNIGGSRIIRVQDMFFMNGSFLPGMLGMTKSQRWKYRKHLIELGKSSGDKDVQAAANRLELDNTAVEKARLASVIYDGGEPSEPTPGMPEGWTDISNDAEALKKINLKPENLIADGAPGFRARVYAPDPAVFGDDMKTSVVFRGTRKTEIEDWTANFNQGVDKETGYYKQAVIIGKNLPTVDNVDVVGHSLGGGLASSAAEAGNVKGWTFNAAGLNQNTLSRYSGSSNSGGAKNIDAFRVKGEILTDVQEINPGRLLEFGLKYGPGLAMLKAYIAGKAPDSVGIRHDLSGGEGNPVTLHGMEQVIHCLELEKDQDIATITGEKF</sequence>
<dbReference type="SUPFAM" id="SSF53474">
    <property type="entry name" value="alpha/beta-Hydrolases"/>
    <property type="match status" value="1"/>
</dbReference>
<dbReference type="Proteomes" id="UP000319411">
    <property type="component" value="Chromosome"/>
</dbReference>